<evidence type="ECO:0000313" key="7">
    <source>
        <dbReference type="EMBL" id="KAL3230041.1"/>
    </source>
</evidence>
<proteinExistence type="inferred from homology"/>
<keyword evidence="4" id="KW-0274">FAD</keyword>
<evidence type="ECO:0000256" key="5">
    <source>
        <dbReference type="ARBA" id="ARBA00023002"/>
    </source>
</evidence>
<keyword evidence="5" id="KW-0560">Oxidoreductase</keyword>
<feature type="domain" description="FAD-binding FR-type" evidence="6">
    <location>
        <begin position="52"/>
        <end position="190"/>
    </location>
</feature>
<evidence type="ECO:0000256" key="1">
    <source>
        <dbReference type="ARBA" id="ARBA00001974"/>
    </source>
</evidence>
<dbReference type="Gene3D" id="3.40.50.80">
    <property type="entry name" value="Nucleotide-binding domain of ferredoxin-NADP reductase (FNR) module"/>
    <property type="match status" value="1"/>
</dbReference>
<dbReference type="InterPro" id="IPR017927">
    <property type="entry name" value="FAD-bd_FR_type"/>
</dbReference>
<dbReference type="InterPro" id="IPR039261">
    <property type="entry name" value="FNR_nucleotide-bd"/>
</dbReference>
<dbReference type="InterPro" id="IPR001834">
    <property type="entry name" value="CBR-like"/>
</dbReference>
<dbReference type="Gene3D" id="2.40.30.10">
    <property type="entry name" value="Translation factors"/>
    <property type="match status" value="1"/>
</dbReference>
<comment type="caution">
    <text evidence="7">The sequence shown here is derived from an EMBL/GenBank/DDBJ whole genome shotgun (WGS) entry which is preliminary data.</text>
</comment>
<evidence type="ECO:0000256" key="4">
    <source>
        <dbReference type="ARBA" id="ARBA00022827"/>
    </source>
</evidence>
<dbReference type="SUPFAM" id="SSF63380">
    <property type="entry name" value="Riboflavin synthase domain-like"/>
    <property type="match status" value="1"/>
</dbReference>
<organism evidence="7 8">
    <name type="scientific">Nakaseomyces bracarensis</name>
    <dbReference type="NCBI Taxonomy" id="273131"/>
    <lineage>
        <taxon>Eukaryota</taxon>
        <taxon>Fungi</taxon>
        <taxon>Dikarya</taxon>
        <taxon>Ascomycota</taxon>
        <taxon>Saccharomycotina</taxon>
        <taxon>Saccharomycetes</taxon>
        <taxon>Saccharomycetales</taxon>
        <taxon>Saccharomycetaceae</taxon>
        <taxon>Nakaseomyces</taxon>
    </lineage>
</organism>
<reference evidence="7 8" key="1">
    <citation type="submission" date="2024-05" db="EMBL/GenBank/DDBJ databases">
        <title>Long read based assembly of the Candida bracarensis genome reveals expanded adhesin content.</title>
        <authorList>
            <person name="Marcet-Houben M."/>
            <person name="Ksiezopolska E."/>
            <person name="Gabaldon T."/>
        </authorList>
    </citation>
    <scope>NUCLEOTIDE SEQUENCE [LARGE SCALE GENOMIC DNA]</scope>
    <source>
        <strain evidence="7 8">CBM6</strain>
    </source>
</reference>
<gene>
    <name evidence="7" type="ORF">RNJ44_01404</name>
</gene>
<dbReference type="InterPro" id="IPR017938">
    <property type="entry name" value="Riboflavin_synthase-like_b-brl"/>
</dbReference>
<comment type="similarity">
    <text evidence="2">Belongs to the flavoprotein pyridine nucleotide cytochrome reductase family.</text>
</comment>
<evidence type="ECO:0000313" key="8">
    <source>
        <dbReference type="Proteomes" id="UP001623330"/>
    </source>
</evidence>
<sequence>MVFRQVFKPYVCKRFISQPCKSGRPLRQNVLLGTLVTGISGTIIWNYQTQIKELWQDYISDTKELSPDDFTKYRITNRVDIDSCHYFMELTPIKEQKVNLWELFGGEKLWSVEVKQPEIMVVRNYTPLPLKFDPVHKQLQQIDVTCGNNNGKLVFYIKSYDRGEVARWLHRLPIGELVELRGPTVDCNISMGHEKISHSEQKKQSDIAAFTAGTGIVAALQLGLNPYSRFKGKIDLYHSCNRSDELGQLLKFLTSLEQSDKMRLHLFELSKGETIGKAKSEIPQPFTDKKSSDKLASNCKLALVCGPEGYITEVAGMKYDLQQGPVAGLLKEKGWGNHNVWKLN</sequence>
<dbReference type="CDD" id="cd06183">
    <property type="entry name" value="cyt_b5_reduct_like"/>
    <property type="match status" value="1"/>
</dbReference>
<dbReference type="PROSITE" id="PS51384">
    <property type="entry name" value="FAD_FR"/>
    <property type="match status" value="1"/>
</dbReference>
<dbReference type="EMBL" id="JBEVYD010000010">
    <property type="protein sequence ID" value="KAL3230041.1"/>
    <property type="molecule type" value="Genomic_DNA"/>
</dbReference>
<evidence type="ECO:0000259" key="6">
    <source>
        <dbReference type="PROSITE" id="PS51384"/>
    </source>
</evidence>
<comment type="cofactor">
    <cofactor evidence="1">
        <name>FAD</name>
        <dbReference type="ChEBI" id="CHEBI:57692"/>
    </cofactor>
</comment>
<evidence type="ECO:0000256" key="2">
    <source>
        <dbReference type="ARBA" id="ARBA00006105"/>
    </source>
</evidence>
<name>A0ABR4NPQ9_9SACH</name>
<dbReference type="PANTHER" id="PTHR19370:SF189">
    <property type="entry name" value="CYTOCHROME C MITOCHONDRIAL IMPORT FACTOR CYC2"/>
    <property type="match status" value="1"/>
</dbReference>
<dbReference type="PANTHER" id="PTHR19370">
    <property type="entry name" value="NADH-CYTOCHROME B5 REDUCTASE"/>
    <property type="match status" value="1"/>
</dbReference>
<accession>A0ABR4NPQ9</accession>
<evidence type="ECO:0000256" key="3">
    <source>
        <dbReference type="ARBA" id="ARBA00022630"/>
    </source>
</evidence>
<keyword evidence="3" id="KW-0285">Flavoprotein</keyword>
<protein>
    <submittedName>
        <fullName evidence="7">Cytochrome c mitochondrial import factor CYC2</fullName>
    </submittedName>
</protein>
<dbReference type="Proteomes" id="UP001623330">
    <property type="component" value="Unassembled WGS sequence"/>
</dbReference>
<keyword evidence="8" id="KW-1185">Reference proteome</keyword>